<name>A0A2Z6QSD5_9GLOM</name>
<gene>
    <name evidence="1" type="ORF">RclHR1_01410024</name>
</gene>
<dbReference type="AlphaFoldDB" id="A0A2Z6QSD5"/>
<keyword evidence="2" id="KW-1185">Reference proteome</keyword>
<evidence type="ECO:0000313" key="2">
    <source>
        <dbReference type="Proteomes" id="UP000247702"/>
    </source>
</evidence>
<evidence type="ECO:0000313" key="1">
    <source>
        <dbReference type="EMBL" id="GBB87641.1"/>
    </source>
</evidence>
<accession>A0A2Z6QSD5</accession>
<protein>
    <submittedName>
        <fullName evidence="1">Uncharacterized protein</fullName>
    </submittedName>
</protein>
<proteinExistence type="predicted"/>
<sequence length="98" mass="11308">MITDPVSCVQKKRTTKEIFTVPGVPSSSIDSTIYDDQAREFTIYDIPKRTPLESIKKFIGEVGIIHECKVKNQRKYVTVKAKLFLKKSEFLENLSKKR</sequence>
<organism evidence="1 2">
    <name type="scientific">Rhizophagus clarus</name>
    <dbReference type="NCBI Taxonomy" id="94130"/>
    <lineage>
        <taxon>Eukaryota</taxon>
        <taxon>Fungi</taxon>
        <taxon>Fungi incertae sedis</taxon>
        <taxon>Mucoromycota</taxon>
        <taxon>Glomeromycotina</taxon>
        <taxon>Glomeromycetes</taxon>
        <taxon>Glomerales</taxon>
        <taxon>Glomeraceae</taxon>
        <taxon>Rhizophagus</taxon>
    </lineage>
</organism>
<dbReference type="Proteomes" id="UP000247702">
    <property type="component" value="Unassembled WGS sequence"/>
</dbReference>
<reference evidence="1 2" key="1">
    <citation type="submission" date="2017-11" db="EMBL/GenBank/DDBJ databases">
        <title>The genome of Rhizophagus clarus HR1 reveals common genetic basis of auxotrophy among arbuscular mycorrhizal fungi.</title>
        <authorList>
            <person name="Kobayashi Y."/>
        </authorList>
    </citation>
    <scope>NUCLEOTIDE SEQUENCE [LARGE SCALE GENOMIC DNA]</scope>
    <source>
        <strain evidence="1 2">HR1</strain>
    </source>
</reference>
<comment type="caution">
    <text evidence="1">The sequence shown here is derived from an EMBL/GenBank/DDBJ whole genome shotgun (WGS) entry which is preliminary data.</text>
</comment>
<dbReference type="EMBL" id="BEXD01000458">
    <property type="protein sequence ID" value="GBB87641.1"/>
    <property type="molecule type" value="Genomic_DNA"/>
</dbReference>